<dbReference type="InterPro" id="IPR038294">
    <property type="entry name" value="SLBP_RNA_bind_sf"/>
</dbReference>
<gene>
    <name evidence="5" type="ORF">RDWZM_001604</name>
</gene>
<comment type="similarity">
    <text evidence="1">Belongs to the SLBP family.</text>
</comment>
<evidence type="ECO:0000313" key="6">
    <source>
        <dbReference type="Proteomes" id="UP001142055"/>
    </source>
</evidence>
<name>A0A9Q0RQQ4_BLOTA</name>
<dbReference type="GO" id="GO:0006398">
    <property type="term" value="P:mRNA 3'-end processing by stem-loop binding and cleavage"/>
    <property type="evidence" value="ECO:0007669"/>
    <property type="project" value="TreeGrafter"/>
</dbReference>
<evidence type="ECO:0000256" key="3">
    <source>
        <dbReference type="SAM" id="MobiDB-lite"/>
    </source>
</evidence>
<dbReference type="PROSITE" id="PS00018">
    <property type="entry name" value="EF_HAND_1"/>
    <property type="match status" value="1"/>
</dbReference>
<dbReference type="GO" id="GO:0007076">
    <property type="term" value="P:mitotic chromosome condensation"/>
    <property type="evidence" value="ECO:0007669"/>
    <property type="project" value="UniProtKB-ARBA"/>
</dbReference>
<dbReference type="Pfam" id="PF15247">
    <property type="entry name" value="SLBP_RNA_bind"/>
    <property type="match status" value="1"/>
</dbReference>
<organism evidence="5 6">
    <name type="scientific">Blomia tropicalis</name>
    <name type="common">Mite</name>
    <dbReference type="NCBI Taxonomy" id="40697"/>
    <lineage>
        <taxon>Eukaryota</taxon>
        <taxon>Metazoa</taxon>
        <taxon>Ecdysozoa</taxon>
        <taxon>Arthropoda</taxon>
        <taxon>Chelicerata</taxon>
        <taxon>Arachnida</taxon>
        <taxon>Acari</taxon>
        <taxon>Acariformes</taxon>
        <taxon>Sarcoptiformes</taxon>
        <taxon>Astigmata</taxon>
        <taxon>Glycyphagoidea</taxon>
        <taxon>Echimyopodidae</taxon>
        <taxon>Blomia</taxon>
    </lineage>
</organism>
<dbReference type="EMBL" id="JAPWDV010000001">
    <property type="protein sequence ID" value="KAJ6223059.1"/>
    <property type="molecule type" value="Genomic_DNA"/>
</dbReference>
<accession>A0A9Q0RQQ4</accession>
<feature type="compositionally biased region" description="Low complexity" evidence="3">
    <location>
        <begin position="193"/>
        <end position="215"/>
    </location>
</feature>
<proteinExistence type="inferred from homology"/>
<keyword evidence="6" id="KW-1185">Reference proteome</keyword>
<keyword evidence="2" id="KW-0694">RNA-binding</keyword>
<dbReference type="GO" id="GO:0003729">
    <property type="term" value="F:mRNA binding"/>
    <property type="evidence" value="ECO:0007669"/>
    <property type="project" value="InterPro"/>
</dbReference>
<dbReference type="Gene3D" id="1.10.8.1120">
    <property type="entry name" value="Histone RNA hairpin-binding protein RNA-binding domain"/>
    <property type="match status" value="1"/>
</dbReference>
<dbReference type="GO" id="GO:0071204">
    <property type="term" value="C:histone pre-mRNA 3'end processing complex"/>
    <property type="evidence" value="ECO:0007669"/>
    <property type="project" value="TreeGrafter"/>
</dbReference>
<reference evidence="5" key="1">
    <citation type="submission" date="2022-12" db="EMBL/GenBank/DDBJ databases">
        <title>Genome assemblies of Blomia tropicalis.</title>
        <authorList>
            <person name="Cui Y."/>
        </authorList>
    </citation>
    <scope>NUCLEOTIDE SEQUENCE</scope>
    <source>
        <tissue evidence="5">Adult mites</tissue>
    </source>
</reference>
<dbReference type="InterPro" id="IPR018247">
    <property type="entry name" value="EF_Hand_1_Ca_BS"/>
</dbReference>
<dbReference type="PANTHER" id="PTHR17408">
    <property type="entry name" value="HISTONE RNA HAIRPIN-BINDING PROTEIN"/>
    <property type="match status" value="1"/>
</dbReference>
<dbReference type="GO" id="GO:0005737">
    <property type="term" value="C:cytoplasm"/>
    <property type="evidence" value="ECO:0007669"/>
    <property type="project" value="TreeGrafter"/>
</dbReference>
<dbReference type="GO" id="GO:0071207">
    <property type="term" value="F:histone pre-mRNA stem-loop binding"/>
    <property type="evidence" value="ECO:0007669"/>
    <property type="project" value="TreeGrafter"/>
</dbReference>
<evidence type="ECO:0000313" key="5">
    <source>
        <dbReference type="EMBL" id="KAJ6223059.1"/>
    </source>
</evidence>
<feature type="domain" description="Histone RNA hairpin-binding protein RNA-binding" evidence="4">
    <location>
        <begin position="232"/>
        <end position="300"/>
    </location>
</feature>
<dbReference type="Proteomes" id="UP001142055">
    <property type="component" value="Chromosome 1"/>
</dbReference>
<sequence length="371" mass="42824">MTSTQKLVDEILNSDEKLRKFHQDWNKLLESDEEDETESLVDDFSSSLRCSEYDEQHYSENLDTIPEKDELVSTKGEIDEASDSGLGIYSSSSHLDEVDIVRVQSPIEIAQIASNEQHKQPSVSNLHEFSNEIYYGNYNSNVKQVTDQPIPINHKRNYDEFKHPDQNTPQKTYIKPDCTGSADKNDDGIFRKPISSPSLSRSSSRSSIRSTSTNSEPPTKRRFGKSAIEYETDQTVIQRRQKQIDYGKNTIGYQTYQKTIPKSRRTRENPITPDKFVKYSRRSWDQQVKIWRRKIHQYDPLDVIHYQSSKLDTNDSGSDHIREVKKHLNFDQAATSSSSTLKRPQEYKETDEVAFDDIDASGILDAEDFML</sequence>
<evidence type="ECO:0000256" key="2">
    <source>
        <dbReference type="ARBA" id="ARBA00022884"/>
    </source>
</evidence>
<feature type="compositionally biased region" description="Basic and acidic residues" evidence="3">
    <location>
        <begin position="156"/>
        <end position="165"/>
    </location>
</feature>
<dbReference type="GO" id="GO:0051028">
    <property type="term" value="P:mRNA transport"/>
    <property type="evidence" value="ECO:0007669"/>
    <property type="project" value="TreeGrafter"/>
</dbReference>
<dbReference type="OMA" id="RCSEYDE"/>
<dbReference type="PANTHER" id="PTHR17408:SF0">
    <property type="entry name" value="HISTONE RNA HAIRPIN-BINDING PROTEIN"/>
    <property type="match status" value="1"/>
</dbReference>
<comment type="caution">
    <text evidence="5">The sequence shown here is derived from an EMBL/GenBank/DDBJ whole genome shotgun (WGS) entry which is preliminary data.</text>
</comment>
<evidence type="ECO:0000259" key="4">
    <source>
        <dbReference type="Pfam" id="PF15247"/>
    </source>
</evidence>
<feature type="region of interest" description="Disordered" evidence="3">
    <location>
        <begin position="154"/>
        <end position="227"/>
    </location>
</feature>
<dbReference type="FunFam" id="1.10.8.1120:FF:000001">
    <property type="entry name" value="Histone RNA hairpin-binding protein-like"/>
    <property type="match status" value="1"/>
</dbReference>
<protein>
    <recommendedName>
        <fullName evidence="4">Histone RNA hairpin-binding protein RNA-binding domain-containing protein</fullName>
    </recommendedName>
</protein>
<dbReference type="InterPro" id="IPR026502">
    <property type="entry name" value="SLBP1/SLBP2"/>
</dbReference>
<dbReference type="AlphaFoldDB" id="A0A9Q0RQQ4"/>
<dbReference type="InterPro" id="IPR029344">
    <property type="entry name" value="SLBP_RNA_bind"/>
</dbReference>
<evidence type="ECO:0000256" key="1">
    <source>
        <dbReference type="ARBA" id="ARBA00006151"/>
    </source>
</evidence>